<keyword evidence="2" id="KW-1185">Reference proteome</keyword>
<evidence type="ECO:0000313" key="2">
    <source>
        <dbReference type="Proteomes" id="UP000237968"/>
    </source>
</evidence>
<dbReference type="EMBL" id="PVNK01000199">
    <property type="protein sequence ID" value="PRP93012.1"/>
    <property type="molecule type" value="Genomic_DNA"/>
</dbReference>
<dbReference type="OrthoDB" id="5524604at2"/>
<organism evidence="1 2">
    <name type="scientific">Enhygromyxa salina</name>
    <dbReference type="NCBI Taxonomy" id="215803"/>
    <lineage>
        <taxon>Bacteria</taxon>
        <taxon>Pseudomonadati</taxon>
        <taxon>Myxococcota</taxon>
        <taxon>Polyangia</taxon>
        <taxon>Nannocystales</taxon>
        <taxon>Nannocystaceae</taxon>
        <taxon>Enhygromyxa</taxon>
    </lineage>
</organism>
<gene>
    <name evidence="1" type="ORF">ENSA5_45730</name>
</gene>
<evidence type="ECO:0000313" key="1">
    <source>
        <dbReference type="EMBL" id="PRP93012.1"/>
    </source>
</evidence>
<accession>A0A2S9XJI6</accession>
<reference evidence="1 2" key="1">
    <citation type="submission" date="2018-03" db="EMBL/GenBank/DDBJ databases">
        <title>Draft Genome Sequences of the Obligatory Marine Myxobacteria Enhygromyxa salina SWB005.</title>
        <authorList>
            <person name="Poehlein A."/>
            <person name="Moghaddam J.A."/>
            <person name="Harms H."/>
            <person name="Alanjari M."/>
            <person name="Koenig G.M."/>
            <person name="Daniel R."/>
            <person name="Schaeberle T.F."/>
        </authorList>
    </citation>
    <scope>NUCLEOTIDE SEQUENCE [LARGE SCALE GENOMIC DNA]</scope>
    <source>
        <strain evidence="1 2">SWB005</strain>
    </source>
</reference>
<protein>
    <submittedName>
        <fullName evidence="1">Uncharacterized protein</fullName>
    </submittedName>
</protein>
<sequence>MCKAVDHDYGDGTLGDYYRGLKARTAWGQAQLAAGNESITPGRLLEKAVAELDPGAKDPILEHCRKLLDYLDDVE</sequence>
<comment type="caution">
    <text evidence="1">The sequence shown here is derived from an EMBL/GenBank/DDBJ whole genome shotgun (WGS) entry which is preliminary data.</text>
</comment>
<dbReference type="Proteomes" id="UP000237968">
    <property type="component" value="Unassembled WGS sequence"/>
</dbReference>
<name>A0A2S9XJI6_9BACT</name>
<dbReference type="AlphaFoldDB" id="A0A2S9XJI6"/>
<proteinExistence type="predicted"/>